<keyword evidence="1" id="KW-0732">Signal</keyword>
<gene>
    <name evidence="2" type="ORF">BEI_0505</name>
</gene>
<accession>A0A291P3P6</accession>
<reference evidence="2 3" key="1">
    <citation type="journal article" date="2017" name="Sci. Rep.">
        <title>Revealing the Saline Adaptation Strategies of the Halophilic Bacterium Halomonas beimenensis through High-throughput Omics and Transposon Mutagenesis Approaches.</title>
        <authorList>
            <person name="Chen Y.H."/>
            <person name="Lin S.S."/>
            <person name="Shyu Y.T."/>
        </authorList>
    </citation>
    <scope>NUCLEOTIDE SEQUENCE [LARGE SCALE GENOMIC DNA]</scope>
    <source>
        <strain evidence="2 3">NTU-111</strain>
    </source>
</reference>
<name>A0A291P3P6_9GAMM</name>
<feature type="chain" id="PRO_5012538919" description="Phosphate-selective porin O and P" evidence="1">
    <location>
        <begin position="32"/>
        <end position="408"/>
    </location>
</feature>
<proteinExistence type="predicted"/>
<dbReference type="EMBL" id="CP021435">
    <property type="protein sequence ID" value="ATJ81492.1"/>
    <property type="molecule type" value="Genomic_DNA"/>
</dbReference>
<dbReference type="Proteomes" id="UP000219993">
    <property type="component" value="Chromosome"/>
</dbReference>
<dbReference type="Gene3D" id="2.40.160.10">
    <property type="entry name" value="Porin"/>
    <property type="match status" value="1"/>
</dbReference>
<dbReference type="AlphaFoldDB" id="A0A291P3P6"/>
<keyword evidence="3" id="KW-1185">Reference proteome</keyword>
<dbReference type="KEGG" id="hbe:BEI_0505"/>
<feature type="signal peptide" evidence="1">
    <location>
        <begin position="1"/>
        <end position="31"/>
    </location>
</feature>
<organism evidence="2 3">
    <name type="scientific">Halomonas beimenensis</name>
    <dbReference type="NCBI Taxonomy" id="475662"/>
    <lineage>
        <taxon>Bacteria</taxon>
        <taxon>Pseudomonadati</taxon>
        <taxon>Pseudomonadota</taxon>
        <taxon>Gammaproteobacteria</taxon>
        <taxon>Oceanospirillales</taxon>
        <taxon>Halomonadaceae</taxon>
        <taxon>Halomonas</taxon>
    </lineage>
</organism>
<evidence type="ECO:0000313" key="2">
    <source>
        <dbReference type="EMBL" id="ATJ81492.1"/>
    </source>
</evidence>
<sequence>MTVSKSFRSSEPRRALMLGAGLMAAMAPAYGGDGDVLDTLQLHGFLSQALVVTDDNDFFGPSSEGGGSLKFTEIGANVSLRPHEDVLIAAQVLSRRAGGDASDASPELDYGLIDYQIQSNQQRNFGVQLGRFKNPFGFYNQTRDVAFTRPSVLLPQSIYFDRTRSLALSADGVLTYFEERLSNGTLRFQAGVGQVQAGDDLRRTLRLDRFAGDLEPETSAIGQLRYEHDGGRIVAALGTAEVGAHFDSRQPGLTDGDFYFRPWILSLQYNAGLWSLTGEYALRESGLENFNDPRLNFDTIGESWYLQYTRRFLDDWQWLIRYDSLVSNRDDPDGKEFEASVSGAIPAHTQFAKDITLGLQWTPHPRVLVSGEYHHVDGTGWLPIQDNPDPADTERYWNMLLFQLSLRF</sequence>
<dbReference type="InterPro" id="IPR023614">
    <property type="entry name" value="Porin_dom_sf"/>
</dbReference>
<dbReference type="RefSeq" id="WP_227644547.1">
    <property type="nucleotide sequence ID" value="NZ_BAAADT010000015.1"/>
</dbReference>
<evidence type="ECO:0000313" key="3">
    <source>
        <dbReference type="Proteomes" id="UP000219993"/>
    </source>
</evidence>
<evidence type="ECO:0008006" key="4">
    <source>
        <dbReference type="Google" id="ProtNLM"/>
    </source>
</evidence>
<evidence type="ECO:0000256" key="1">
    <source>
        <dbReference type="SAM" id="SignalP"/>
    </source>
</evidence>
<protein>
    <recommendedName>
        <fullName evidence="4">Phosphate-selective porin O and P</fullName>
    </recommendedName>
</protein>
<dbReference type="SUPFAM" id="SSF56935">
    <property type="entry name" value="Porins"/>
    <property type="match status" value="1"/>
</dbReference>